<dbReference type="Pfam" id="PF00440">
    <property type="entry name" value="TetR_N"/>
    <property type="match status" value="1"/>
</dbReference>
<evidence type="ECO:0000313" key="6">
    <source>
        <dbReference type="EMBL" id="MDA0635473.1"/>
    </source>
</evidence>
<feature type="DNA-binding region" description="H-T-H motif" evidence="4">
    <location>
        <begin position="26"/>
        <end position="45"/>
    </location>
</feature>
<dbReference type="InterPro" id="IPR009057">
    <property type="entry name" value="Homeodomain-like_sf"/>
</dbReference>
<dbReference type="InterPro" id="IPR036271">
    <property type="entry name" value="Tet_transcr_reg_TetR-rel_C_sf"/>
</dbReference>
<dbReference type="InterPro" id="IPR025996">
    <property type="entry name" value="MT1864/Rv1816-like_C"/>
</dbReference>
<keyword evidence="3" id="KW-0804">Transcription</keyword>
<accession>A0ABT4SE44</accession>
<reference evidence="6" key="1">
    <citation type="submission" date="2022-11" db="EMBL/GenBank/DDBJ databases">
        <title>Nonomuraea corallina sp. nov., a new species of the genus Nonomuraea isolated from sea side sediment in Thai sea.</title>
        <authorList>
            <person name="Ngamcharungchit C."/>
            <person name="Matsumoto A."/>
            <person name="Suriyachadkun C."/>
            <person name="Panbangred W."/>
            <person name="Inahashi Y."/>
            <person name="Intra B."/>
        </authorList>
    </citation>
    <scope>NUCLEOTIDE SEQUENCE</scope>
    <source>
        <strain evidence="6">MCN248</strain>
    </source>
</reference>
<dbReference type="PRINTS" id="PR00455">
    <property type="entry name" value="HTHTETR"/>
</dbReference>
<keyword evidence="2 4" id="KW-0238">DNA-binding</keyword>
<dbReference type="PANTHER" id="PTHR30055:SF209">
    <property type="entry name" value="POSSIBLE TRANSCRIPTIONAL REGULATORY PROTEIN (PROBABLY TETR-FAMILY)"/>
    <property type="match status" value="1"/>
</dbReference>
<name>A0ABT4SE44_9ACTN</name>
<evidence type="ECO:0000259" key="5">
    <source>
        <dbReference type="PROSITE" id="PS50977"/>
    </source>
</evidence>
<evidence type="ECO:0000256" key="4">
    <source>
        <dbReference type="PROSITE-ProRule" id="PRU00335"/>
    </source>
</evidence>
<keyword evidence="7" id="KW-1185">Reference proteome</keyword>
<dbReference type="Proteomes" id="UP001144036">
    <property type="component" value="Unassembled WGS sequence"/>
</dbReference>
<evidence type="ECO:0000256" key="2">
    <source>
        <dbReference type="ARBA" id="ARBA00023125"/>
    </source>
</evidence>
<dbReference type="EMBL" id="JAPNNL010000071">
    <property type="protein sequence ID" value="MDA0635473.1"/>
    <property type="molecule type" value="Genomic_DNA"/>
</dbReference>
<evidence type="ECO:0000313" key="7">
    <source>
        <dbReference type="Proteomes" id="UP001144036"/>
    </source>
</evidence>
<dbReference type="PANTHER" id="PTHR30055">
    <property type="entry name" value="HTH-TYPE TRANSCRIPTIONAL REGULATOR RUTR"/>
    <property type="match status" value="1"/>
</dbReference>
<dbReference type="SUPFAM" id="SSF48498">
    <property type="entry name" value="Tetracyclin repressor-like, C-terminal domain"/>
    <property type="match status" value="1"/>
</dbReference>
<dbReference type="RefSeq" id="WP_270156317.1">
    <property type="nucleotide sequence ID" value="NZ_JAPNNL010000071.1"/>
</dbReference>
<dbReference type="PROSITE" id="PS50977">
    <property type="entry name" value="HTH_TETR_2"/>
    <property type="match status" value="1"/>
</dbReference>
<evidence type="ECO:0000256" key="3">
    <source>
        <dbReference type="ARBA" id="ARBA00023163"/>
    </source>
</evidence>
<comment type="caution">
    <text evidence="6">The sequence shown here is derived from an EMBL/GenBank/DDBJ whole genome shotgun (WGS) entry which is preliminary data.</text>
</comment>
<dbReference type="SUPFAM" id="SSF46689">
    <property type="entry name" value="Homeodomain-like"/>
    <property type="match status" value="1"/>
</dbReference>
<dbReference type="Pfam" id="PF13305">
    <property type="entry name" value="TetR_C_33"/>
    <property type="match status" value="1"/>
</dbReference>
<dbReference type="InterPro" id="IPR001647">
    <property type="entry name" value="HTH_TetR"/>
</dbReference>
<proteinExistence type="predicted"/>
<sequence>MVDDTRNRLIESALSLLRDEGLDAVTLRAVGELAGLSRMAPYRHFADKTALLAALAARVITDLSTHVAAAVLAHTGHQERLRAFYDSYVEYAADHREEYRLVFASTFSAGDHPEMEQALDDVMSALSLDVADHEPVNKAAMMALMATAHGLAELVTAGHFAHKQISRRDVIDVIIEGTGRRGRAGESGP</sequence>
<protein>
    <submittedName>
        <fullName evidence="6">TetR/AcrR family transcriptional regulator</fullName>
    </submittedName>
</protein>
<gene>
    <name evidence="6" type="ORF">OUY22_18800</name>
</gene>
<dbReference type="InterPro" id="IPR050109">
    <property type="entry name" value="HTH-type_TetR-like_transc_reg"/>
</dbReference>
<feature type="domain" description="HTH tetR-type" evidence="5">
    <location>
        <begin position="3"/>
        <end position="63"/>
    </location>
</feature>
<dbReference type="Gene3D" id="1.10.357.10">
    <property type="entry name" value="Tetracycline Repressor, domain 2"/>
    <property type="match status" value="1"/>
</dbReference>
<evidence type="ECO:0000256" key="1">
    <source>
        <dbReference type="ARBA" id="ARBA00023015"/>
    </source>
</evidence>
<keyword evidence="1" id="KW-0805">Transcription regulation</keyword>
<organism evidence="6 7">
    <name type="scientific">Nonomuraea corallina</name>
    <dbReference type="NCBI Taxonomy" id="2989783"/>
    <lineage>
        <taxon>Bacteria</taxon>
        <taxon>Bacillati</taxon>
        <taxon>Actinomycetota</taxon>
        <taxon>Actinomycetes</taxon>
        <taxon>Streptosporangiales</taxon>
        <taxon>Streptosporangiaceae</taxon>
        <taxon>Nonomuraea</taxon>
    </lineage>
</organism>